<evidence type="ECO:0000313" key="2">
    <source>
        <dbReference type="Proteomes" id="UP001147733"/>
    </source>
</evidence>
<dbReference type="AlphaFoldDB" id="A0A9W9NDH9"/>
<organism evidence="1 2">
    <name type="scientific">Penicillium citrinum</name>
    <dbReference type="NCBI Taxonomy" id="5077"/>
    <lineage>
        <taxon>Eukaryota</taxon>
        <taxon>Fungi</taxon>
        <taxon>Dikarya</taxon>
        <taxon>Ascomycota</taxon>
        <taxon>Pezizomycotina</taxon>
        <taxon>Eurotiomycetes</taxon>
        <taxon>Eurotiomycetidae</taxon>
        <taxon>Eurotiales</taxon>
        <taxon>Aspergillaceae</taxon>
        <taxon>Penicillium</taxon>
    </lineage>
</organism>
<evidence type="ECO:0000313" key="1">
    <source>
        <dbReference type="EMBL" id="KAJ5217852.1"/>
    </source>
</evidence>
<reference evidence="1" key="1">
    <citation type="submission" date="2022-11" db="EMBL/GenBank/DDBJ databases">
        <authorList>
            <person name="Petersen C."/>
        </authorList>
    </citation>
    <scope>NUCLEOTIDE SEQUENCE</scope>
    <source>
        <strain evidence="1">IBT 23319</strain>
    </source>
</reference>
<dbReference type="GeneID" id="81389549"/>
<dbReference type="OrthoDB" id="2823490at2759"/>
<dbReference type="EMBL" id="JAPQKT010000010">
    <property type="protein sequence ID" value="KAJ5217852.1"/>
    <property type="molecule type" value="Genomic_DNA"/>
</dbReference>
<sequence length="78" mass="8932">MDYEHSEHGNSLSEHIGTSIKMLVDGELEDEIDLAVQLAGLRYDEADGMMGHLLKKGREGGFWKWKRETLLRREAHGH</sequence>
<name>A0A9W9NDH9_PENCI</name>
<proteinExistence type="predicted"/>
<gene>
    <name evidence="1" type="ORF">N7469_011477</name>
</gene>
<protein>
    <submittedName>
        <fullName evidence="1">Uncharacterized protein</fullName>
    </submittedName>
</protein>
<dbReference type="RefSeq" id="XP_056495446.1">
    <property type="nucleotide sequence ID" value="XM_056650382.1"/>
</dbReference>
<keyword evidence="2" id="KW-1185">Reference proteome</keyword>
<dbReference type="Proteomes" id="UP001147733">
    <property type="component" value="Unassembled WGS sequence"/>
</dbReference>
<reference evidence="1" key="2">
    <citation type="journal article" date="2023" name="IMA Fungus">
        <title>Comparative genomic study of the Penicillium genus elucidates a diverse pangenome and 15 lateral gene transfer events.</title>
        <authorList>
            <person name="Petersen C."/>
            <person name="Sorensen T."/>
            <person name="Nielsen M.R."/>
            <person name="Sondergaard T.E."/>
            <person name="Sorensen J.L."/>
            <person name="Fitzpatrick D.A."/>
            <person name="Frisvad J.C."/>
            <person name="Nielsen K.L."/>
        </authorList>
    </citation>
    <scope>NUCLEOTIDE SEQUENCE</scope>
    <source>
        <strain evidence="1">IBT 23319</strain>
    </source>
</reference>
<accession>A0A9W9NDH9</accession>
<comment type="caution">
    <text evidence="1">The sequence shown here is derived from an EMBL/GenBank/DDBJ whole genome shotgun (WGS) entry which is preliminary data.</text>
</comment>